<dbReference type="FunFam" id="1.10.287.1080:FF:000001">
    <property type="entry name" value="Nucleoside triphosphate pyrophosphohydrolase"/>
    <property type="match status" value="1"/>
</dbReference>
<dbReference type="PANTHER" id="PTHR30522">
    <property type="entry name" value="NUCLEOSIDE TRIPHOSPHATE PYROPHOSPHOHYDROLASE"/>
    <property type="match status" value="1"/>
</dbReference>
<dbReference type="InterPro" id="IPR004518">
    <property type="entry name" value="MazG-like_dom"/>
</dbReference>
<evidence type="ECO:0000313" key="3">
    <source>
        <dbReference type="Proteomes" id="UP000054874"/>
    </source>
</evidence>
<reference evidence="2 3" key="1">
    <citation type="submission" date="2015-11" db="EMBL/GenBank/DDBJ databases">
        <title>Butyribacter intestini gen. nov., sp. nov., a butyric acid-producing bacterium of the family Lachnospiraceae isolated from the human faeces.</title>
        <authorList>
            <person name="Zou Y."/>
            <person name="Xue W."/>
            <person name="Luo G."/>
            <person name="Lv M."/>
        </authorList>
    </citation>
    <scope>NUCLEOTIDE SEQUENCE [LARGE SCALE GENOMIC DNA]</scope>
    <source>
        <strain evidence="2 3">ACET-33324</strain>
    </source>
</reference>
<dbReference type="GO" id="GO:0046081">
    <property type="term" value="P:dUTP catabolic process"/>
    <property type="evidence" value="ECO:0007669"/>
    <property type="project" value="TreeGrafter"/>
</dbReference>
<dbReference type="Pfam" id="PF03819">
    <property type="entry name" value="MazG"/>
    <property type="match status" value="2"/>
</dbReference>
<proteinExistence type="predicted"/>
<dbReference type="GO" id="GO:0046047">
    <property type="term" value="P:TTP catabolic process"/>
    <property type="evidence" value="ECO:0007669"/>
    <property type="project" value="TreeGrafter"/>
</dbReference>
<sequence length="257" mass="29646">MQKKMTMDEFLKIIRRLRAEDGCPWDREQTHESLRGCMLEEAYEVAEAIDNKDVANLREELGDVLLQVAMHSVIAEEQEEFTMNEVLGEVGEKMIRRHPHVFGEIKVDTSSQALANWEEIKKAEKKENTTSESILRVPKALPAAMRAEKVQKKAAKVGFDFADYEEAYKKVEEELLELEEARKTGNKCKIEDEFGDLLFSIINLSRFLQINAENSLTNATNKFINRFVSVESLALEEGRQLKDMTIDEMNDLWNRVK</sequence>
<feature type="domain" description="NTP pyrophosphohydrolase MazG-like" evidence="1">
    <location>
        <begin position="29"/>
        <end position="102"/>
    </location>
</feature>
<dbReference type="PANTHER" id="PTHR30522:SF0">
    <property type="entry name" value="NUCLEOSIDE TRIPHOSPHATE PYROPHOSPHOHYDROLASE"/>
    <property type="match status" value="1"/>
</dbReference>
<protein>
    <submittedName>
        <fullName evidence="2">Pyrophosphatase</fullName>
    </submittedName>
</protein>
<dbReference type="STRING" id="290052.ASU35_03310"/>
<keyword evidence="3" id="KW-1185">Reference proteome</keyword>
<dbReference type="RefSeq" id="WP_058353669.1">
    <property type="nucleotide sequence ID" value="NZ_CABMMD010000186.1"/>
</dbReference>
<name>A0A0V8QC61_9FIRM</name>
<evidence type="ECO:0000313" key="2">
    <source>
        <dbReference type="EMBL" id="KSV58076.1"/>
    </source>
</evidence>
<dbReference type="InterPro" id="IPR048015">
    <property type="entry name" value="NTP-PPase_MazG-like_N"/>
</dbReference>
<dbReference type="GO" id="GO:0006203">
    <property type="term" value="P:dGTP catabolic process"/>
    <property type="evidence" value="ECO:0007669"/>
    <property type="project" value="TreeGrafter"/>
</dbReference>
<dbReference type="CDD" id="cd11528">
    <property type="entry name" value="NTP-PPase_MazG_Nterm"/>
    <property type="match status" value="1"/>
</dbReference>
<dbReference type="GO" id="GO:0046052">
    <property type="term" value="P:UTP catabolic process"/>
    <property type="evidence" value="ECO:0007669"/>
    <property type="project" value="TreeGrafter"/>
</dbReference>
<dbReference type="CDD" id="cd11529">
    <property type="entry name" value="NTP-PPase_MazG_Cterm"/>
    <property type="match status" value="1"/>
</dbReference>
<accession>A0A0V8QC61</accession>
<feature type="domain" description="NTP pyrophosphohydrolase MazG-like" evidence="1">
    <location>
        <begin position="168"/>
        <end position="226"/>
    </location>
</feature>
<comment type="caution">
    <text evidence="2">The sequence shown here is derived from an EMBL/GenBank/DDBJ whole genome shotgun (WGS) entry which is preliminary data.</text>
</comment>
<gene>
    <name evidence="2" type="ORF">ASU35_03310</name>
</gene>
<dbReference type="GO" id="GO:0047429">
    <property type="term" value="F:nucleoside triphosphate diphosphatase activity"/>
    <property type="evidence" value="ECO:0007669"/>
    <property type="project" value="InterPro"/>
</dbReference>
<dbReference type="InterPro" id="IPR011551">
    <property type="entry name" value="NTP_PyrPHydrolase_MazG"/>
</dbReference>
<evidence type="ECO:0000259" key="1">
    <source>
        <dbReference type="Pfam" id="PF03819"/>
    </source>
</evidence>
<organism evidence="2 3">
    <name type="scientific">Acetivibrio ethanolgignens</name>
    <dbReference type="NCBI Taxonomy" id="290052"/>
    <lineage>
        <taxon>Bacteria</taxon>
        <taxon>Bacillati</taxon>
        <taxon>Bacillota</taxon>
        <taxon>Clostridia</taxon>
        <taxon>Eubacteriales</taxon>
        <taxon>Oscillospiraceae</taxon>
        <taxon>Acetivibrio</taxon>
    </lineage>
</organism>
<dbReference type="EMBL" id="LNAM01000186">
    <property type="protein sequence ID" value="KSV58076.1"/>
    <property type="molecule type" value="Genomic_DNA"/>
</dbReference>
<dbReference type="GO" id="GO:0006950">
    <property type="term" value="P:response to stress"/>
    <property type="evidence" value="ECO:0007669"/>
    <property type="project" value="UniProtKB-ARBA"/>
</dbReference>
<dbReference type="Gene3D" id="1.10.287.1080">
    <property type="entry name" value="MazG-like"/>
    <property type="match status" value="2"/>
</dbReference>
<dbReference type="NCBIfam" id="NF007113">
    <property type="entry name" value="PRK09562.1"/>
    <property type="match status" value="1"/>
</dbReference>
<dbReference type="NCBIfam" id="TIGR00444">
    <property type="entry name" value="mazG"/>
    <property type="match status" value="1"/>
</dbReference>
<dbReference type="GO" id="GO:0046076">
    <property type="term" value="P:dTTP catabolic process"/>
    <property type="evidence" value="ECO:0007669"/>
    <property type="project" value="TreeGrafter"/>
</dbReference>
<dbReference type="FunFam" id="1.10.287.1080:FF:000003">
    <property type="entry name" value="Nucleoside triphosphate pyrophosphohydrolase"/>
    <property type="match status" value="1"/>
</dbReference>
<dbReference type="Proteomes" id="UP000054874">
    <property type="component" value="Unassembled WGS sequence"/>
</dbReference>
<dbReference type="InterPro" id="IPR048011">
    <property type="entry name" value="NTP-PPase_MazG-like_C"/>
</dbReference>
<dbReference type="GO" id="GO:0046061">
    <property type="term" value="P:dATP catabolic process"/>
    <property type="evidence" value="ECO:0007669"/>
    <property type="project" value="TreeGrafter"/>
</dbReference>
<dbReference type="AlphaFoldDB" id="A0A0V8QC61"/>
<dbReference type="SUPFAM" id="SSF101386">
    <property type="entry name" value="all-alpha NTP pyrophosphatases"/>
    <property type="match status" value="2"/>
</dbReference>